<dbReference type="PANTHER" id="PTHR23155:SF1213">
    <property type="entry name" value="DISEASE RESISTANCE PROTEIN RPM1"/>
    <property type="match status" value="1"/>
</dbReference>
<dbReference type="GO" id="GO:0006952">
    <property type="term" value="P:defense response"/>
    <property type="evidence" value="ECO:0007669"/>
    <property type="project" value="UniProtKB-KW"/>
</dbReference>
<dbReference type="GO" id="GO:0043531">
    <property type="term" value="F:ADP binding"/>
    <property type="evidence" value="ECO:0007669"/>
    <property type="project" value="InterPro"/>
</dbReference>
<dbReference type="Proteomes" id="UP000807115">
    <property type="component" value="Chromosome 5"/>
</dbReference>
<name>A0A921QZL3_SORBI</name>
<sequence>MSGLEPAIITATAKVAAPILPIAIKAIQDTLRKRQVDGNDITILKSQISYIQGIILDTRKTIRIAQNQSGRLQSWVRNLSCLAYDIEDLIAGQEAKTKTGAKLNDEIAIIQRILLFINNCPELMVIPDEASLGQRGASSSTSSAQSIPSNPHKEKNFPLADLVGKEEHLRELLGLVRIRNKPTGTDDLDLNLKVMVISVVGFDGVGETKLCHYVYDDVQRNSKFSLYASVSAAGKDGSMVLEEIIKQFHMQEDPTDRTGGLLQRYFIVVDDVESEELVKFIASVFPDNNMGSRIIMGMMTVVGKDAERCDGHMSKMRPLQDEKSVTWFLNEADQRSTFSEFREQGSSSSCLQKICDGVPLALVCVCEVRGGSISAAAAVEKACRELRTVEKDRWPDIMPVVIPHSYDSLHIRSVVGSCQNQYIPYLQACLLYFAMFPRGNVKRGSLIRRWQAEGLEFGDSNQAGENLKILVDRNFVWPLHVSTNRHQHAKTCQPPGVVLDYISRMSEMEEFIFKSCPSRGPTQNCGRRLCLHPPGEDRPEPLVITNDSVPPHHLRVLDLESYKGLQATELKEICQKLRLLKYLSLLPDFMETLELGEVKGKVAVLVPIEVISLPCIKHLIGKFELMDSWHKIPNRFWVKVPEAIKESKLERLSGFVTRRGRGFPPLMCHMKNLRKVKIWFCRDADEKCVEDYLPDAITKFLNNDKGHHSLSLDFHDYPSPQELLRASLAKASGELYSLKLSCEKLSKIDFFAITYNTKLTGIRKLCLCWKEIMLDKWFLDELSKLNQLMYLKLDAETIKGQDVNYPQAGNNRAKIVIETTHIKNLERMCLVAKQTLADIEINHTALQKLVSLHLISGDINYCPSVNIISTANGQVRLNNLREIALNATVLEDSRNNWREAARNHPNRPNILFIEHPHCAG</sequence>
<comment type="caution">
    <text evidence="5">The sequence shown here is derived from an EMBL/GenBank/DDBJ whole genome shotgun (WGS) entry which is preliminary data.</text>
</comment>
<organism evidence="5 6">
    <name type="scientific">Sorghum bicolor</name>
    <name type="common">Sorghum</name>
    <name type="synonym">Sorghum vulgare</name>
    <dbReference type="NCBI Taxonomy" id="4558"/>
    <lineage>
        <taxon>Eukaryota</taxon>
        <taxon>Viridiplantae</taxon>
        <taxon>Streptophyta</taxon>
        <taxon>Embryophyta</taxon>
        <taxon>Tracheophyta</taxon>
        <taxon>Spermatophyta</taxon>
        <taxon>Magnoliopsida</taxon>
        <taxon>Liliopsida</taxon>
        <taxon>Poales</taxon>
        <taxon>Poaceae</taxon>
        <taxon>PACMAD clade</taxon>
        <taxon>Panicoideae</taxon>
        <taxon>Andropogonodae</taxon>
        <taxon>Andropogoneae</taxon>
        <taxon>Sorghinae</taxon>
        <taxon>Sorghum</taxon>
    </lineage>
</organism>
<dbReference type="PANTHER" id="PTHR23155">
    <property type="entry name" value="DISEASE RESISTANCE PROTEIN RP"/>
    <property type="match status" value="1"/>
</dbReference>
<reference evidence="5" key="2">
    <citation type="submission" date="2020-10" db="EMBL/GenBank/DDBJ databases">
        <authorList>
            <person name="Cooper E.A."/>
            <person name="Brenton Z.W."/>
            <person name="Flinn B.S."/>
            <person name="Jenkins J."/>
            <person name="Shu S."/>
            <person name="Flowers D."/>
            <person name="Luo F."/>
            <person name="Wang Y."/>
            <person name="Xia P."/>
            <person name="Barry K."/>
            <person name="Daum C."/>
            <person name="Lipzen A."/>
            <person name="Yoshinaga Y."/>
            <person name="Schmutz J."/>
            <person name="Saski C."/>
            <person name="Vermerris W."/>
            <person name="Kresovich S."/>
        </authorList>
    </citation>
    <scope>NUCLEOTIDE SEQUENCE</scope>
</reference>
<dbReference type="EMBL" id="CM027684">
    <property type="protein sequence ID" value="KAG0529695.1"/>
    <property type="molecule type" value="Genomic_DNA"/>
</dbReference>
<dbReference type="InterPro" id="IPR044974">
    <property type="entry name" value="Disease_R_plants"/>
</dbReference>
<dbReference type="Pfam" id="PF00931">
    <property type="entry name" value="NB-ARC"/>
    <property type="match status" value="1"/>
</dbReference>
<dbReference type="InterPro" id="IPR002182">
    <property type="entry name" value="NB-ARC"/>
</dbReference>
<evidence type="ECO:0008006" key="7">
    <source>
        <dbReference type="Google" id="ProtNLM"/>
    </source>
</evidence>
<reference evidence="5" key="1">
    <citation type="journal article" date="2019" name="BMC Genomics">
        <title>A new reference genome for Sorghum bicolor reveals high levels of sequence similarity between sweet and grain genotypes: implications for the genetics of sugar metabolism.</title>
        <authorList>
            <person name="Cooper E.A."/>
            <person name="Brenton Z.W."/>
            <person name="Flinn B.S."/>
            <person name="Jenkins J."/>
            <person name="Shu S."/>
            <person name="Flowers D."/>
            <person name="Luo F."/>
            <person name="Wang Y."/>
            <person name="Xia P."/>
            <person name="Barry K."/>
            <person name="Daum C."/>
            <person name="Lipzen A."/>
            <person name="Yoshinaga Y."/>
            <person name="Schmutz J."/>
            <person name="Saski C."/>
            <person name="Vermerris W."/>
            <person name="Kresovich S."/>
        </authorList>
    </citation>
    <scope>NUCLEOTIDE SEQUENCE</scope>
</reference>
<dbReference type="InterPro" id="IPR027417">
    <property type="entry name" value="P-loop_NTPase"/>
</dbReference>
<evidence type="ECO:0000256" key="2">
    <source>
        <dbReference type="SAM" id="MobiDB-lite"/>
    </source>
</evidence>
<dbReference type="InterPro" id="IPR055414">
    <property type="entry name" value="LRR_R13L4/SHOC2-like"/>
</dbReference>
<dbReference type="Pfam" id="PF23598">
    <property type="entry name" value="LRR_14"/>
    <property type="match status" value="1"/>
</dbReference>
<feature type="domain" description="NB-ARC" evidence="3">
    <location>
        <begin position="193"/>
        <end position="333"/>
    </location>
</feature>
<dbReference type="Gene3D" id="3.40.50.300">
    <property type="entry name" value="P-loop containing nucleotide triphosphate hydrolases"/>
    <property type="match status" value="1"/>
</dbReference>
<evidence type="ECO:0000256" key="1">
    <source>
        <dbReference type="ARBA" id="ARBA00022737"/>
    </source>
</evidence>
<dbReference type="SUPFAM" id="SSF52540">
    <property type="entry name" value="P-loop containing nucleoside triphosphate hydrolases"/>
    <property type="match status" value="1"/>
</dbReference>
<protein>
    <recommendedName>
        <fullName evidence="7">NB-ARC domain-containing protein</fullName>
    </recommendedName>
</protein>
<accession>A0A921QZL3</accession>
<gene>
    <name evidence="5" type="ORF">BDA96_05G120100</name>
</gene>
<feature type="compositionally biased region" description="Low complexity" evidence="2">
    <location>
        <begin position="138"/>
        <end position="149"/>
    </location>
</feature>
<keyword evidence="1" id="KW-0677">Repeat</keyword>
<feature type="region of interest" description="Disordered" evidence="2">
    <location>
        <begin position="135"/>
        <end position="156"/>
    </location>
</feature>
<dbReference type="GO" id="GO:0051707">
    <property type="term" value="P:response to other organism"/>
    <property type="evidence" value="ECO:0007669"/>
    <property type="project" value="UniProtKB-ARBA"/>
</dbReference>
<evidence type="ECO:0000313" key="6">
    <source>
        <dbReference type="Proteomes" id="UP000807115"/>
    </source>
</evidence>
<feature type="domain" description="Disease resistance R13L4/SHOC-2-like LRR" evidence="4">
    <location>
        <begin position="552"/>
        <end position="910"/>
    </location>
</feature>
<dbReference type="SUPFAM" id="SSF52047">
    <property type="entry name" value="RNI-like"/>
    <property type="match status" value="1"/>
</dbReference>
<evidence type="ECO:0000259" key="4">
    <source>
        <dbReference type="Pfam" id="PF23598"/>
    </source>
</evidence>
<dbReference type="AlphaFoldDB" id="A0A921QZL3"/>
<evidence type="ECO:0000259" key="3">
    <source>
        <dbReference type="Pfam" id="PF00931"/>
    </source>
</evidence>
<proteinExistence type="predicted"/>
<evidence type="ECO:0000313" key="5">
    <source>
        <dbReference type="EMBL" id="KAG0529695.1"/>
    </source>
</evidence>
<dbReference type="PRINTS" id="PR00364">
    <property type="entry name" value="DISEASERSIST"/>
</dbReference>